<keyword evidence="4" id="KW-0067">ATP-binding</keyword>
<accession>A0A1I2PSF3</accession>
<dbReference type="AlphaFoldDB" id="A0A1I2PSF3"/>
<protein>
    <submittedName>
        <fullName evidence="6">ABC-type Mn2+/Zn2+ transport system, ATPase component</fullName>
    </submittedName>
</protein>
<sequence>MSVVSFEDASFSYGGPPALTGITLSLEPGQALALVGSNGSGKTTLMRGILGMVRVDGKYEVVEGRGSIGYVPQSADIDLSFPVSVRQVVSMGCYAKLGFLRRFRDHGAVKHALERVGLADRIDYRFGDLSGGQRQRVMVARAIVADPKLILLDEPFNGLDQTSRGALLRIIDELKAEGVAMVVSTHDEILAREVCELTAVLDGRLVAFGPTQEVLAEHAL</sequence>
<keyword evidence="3" id="KW-0547">Nucleotide-binding</keyword>
<dbReference type="InterPro" id="IPR003439">
    <property type="entry name" value="ABC_transporter-like_ATP-bd"/>
</dbReference>
<evidence type="ECO:0000259" key="5">
    <source>
        <dbReference type="PROSITE" id="PS50893"/>
    </source>
</evidence>
<feature type="domain" description="ABC transporter" evidence="5">
    <location>
        <begin position="4"/>
        <end position="220"/>
    </location>
</feature>
<evidence type="ECO:0000313" key="6">
    <source>
        <dbReference type="EMBL" id="SFG18303.1"/>
    </source>
</evidence>
<dbReference type="STRING" id="185761.SAMN05660282_00176"/>
<evidence type="ECO:0000256" key="1">
    <source>
        <dbReference type="ARBA" id="ARBA00005417"/>
    </source>
</evidence>
<dbReference type="Gene3D" id="3.40.50.300">
    <property type="entry name" value="P-loop containing nucleotide triphosphate hydrolases"/>
    <property type="match status" value="1"/>
</dbReference>
<dbReference type="PROSITE" id="PS50893">
    <property type="entry name" value="ABC_TRANSPORTER_2"/>
    <property type="match status" value="1"/>
</dbReference>
<dbReference type="CDD" id="cd03235">
    <property type="entry name" value="ABC_Metallic_Cations"/>
    <property type="match status" value="1"/>
</dbReference>
<dbReference type="GO" id="GO:0005524">
    <property type="term" value="F:ATP binding"/>
    <property type="evidence" value="ECO:0007669"/>
    <property type="project" value="UniProtKB-KW"/>
</dbReference>
<dbReference type="InterPro" id="IPR003593">
    <property type="entry name" value="AAA+_ATPase"/>
</dbReference>
<dbReference type="InterPro" id="IPR027417">
    <property type="entry name" value="P-loop_NTPase"/>
</dbReference>
<dbReference type="GO" id="GO:0016887">
    <property type="term" value="F:ATP hydrolysis activity"/>
    <property type="evidence" value="ECO:0007669"/>
    <property type="project" value="InterPro"/>
</dbReference>
<keyword evidence="2" id="KW-0813">Transport</keyword>
<dbReference type="EMBL" id="FOPJ01000001">
    <property type="protein sequence ID" value="SFG18303.1"/>
    <property type="molecule type" value="Genomic_DNA"/>
</dbReference>
<organism evidence="6 7">
    <name type="scientific">Corynebacterium spheniscorum</name>
    <dbReference type="NCBI Taxonomy" id="185761"/>
    <lineage>
        <taxon>Bacteria</taxon>
        <taxon>Bacillati</taxon>
        <taxon>Actinomycetota</taxon>
        <taxon>Actinomycetes</taxon>
        <taxon>Mycobacteriales</taxon>
        <taxon>Corynebacteriaceae</taxon>
        <taxon>Corynebacterium</taxon>
    </lineage>
</organism>
<reference evidence="6 7" key="1">
    <citation type="submission" date="2016-10" db="EMBL/GenBank/DDBJ databases">
        <authorList>
            <person name="de Groot N.N."/>
        </authorList>
    </citation>
    <scope>NUCLEOTIDE SEQUENCE [LARGE SCALE GENOMIC DNA]</scope>
    <source>
        <strain>J11</strain>
        <strain evidence="7">PG 39</strain>
    </source>
</reference>
<name>A0A1I2PSF3_9CORY</name>
<gene>
    <name evidence="6" type="ORF">SAMN05660282_00176</name>
</gene>
<dbReference type="InterPro" id="IPR017871">
    <property type="entry name" value="ABC_transporter-like_CS"/>
</dbReference>
<dbReference type="Proteomes" id="UP000199065">
    <property type="component" value="Unassembled WGS sequence"/>
</dbReference>
<evidence type="ECO:0000256" key="3">
    <source>
        <dbReference type="ARBA" id="ARBA00022741"/>
    </source>
</evidence>
<keyword evidence="7" id="KW-1185">Reference proteome</keyword>
<dbReference type="PANTHER" id="PTHR42734:SF5">
    <property type="entry name" value="IRON TRANSPORT SYSTEM ATP-BINDING PROTEIN HI_0361-RELATED"/>
    <property type="match status" value="1"/>
</dbReference>
<dbReference type="RefSeq" id="WP_092283456.1">
    <property type="nucleotide sequence ID" value="NZ_FOPJ01000001.1"/>
</dbReference>
<dbReference type="PANTHER" id="PTHR42734">
    <property type="entry name" value="METAL TRANSPORT SYSTEM ATP-BINDING PROTEIN TM_0124-RELATED"/>
    <property type="match status" value="1"/>
</dbReference>
<proteinExistence type="inferred from homology"/>
<comment type="similarity">
    <text evidence="1">Belongs to the ABC transporter superfamily.</text>
</comment>
<dbReference type="OrthoDB" id="3282096at2"/>
<dbReference type="Pfam" id="PF00005">
    <property type="entry name" value="ABC_tran"/>
    <property type="match status" value="1"/>
</dbReference>
<evidence type="ECO:0000256" key="2">
    <source>
        <dbReference type="ARBA" id="ARBA00022448"/>
    </source>
</evidence>
<dbReference type="PROSITE" id="PS00211">
    <property type="entry name" value="ABC_TRANSPORTER_1"/>
    <property type="match status" value="1"/>
</dbReference>
<dbReference type="SUPFAM" id="SSF52540">
    <property type="entry name" value="P-loop containing nucleoside triphosphate hydrolases"/>
    <property type="match status" value="1"/>
</dbReference>
<dbReference type="InterPro" id="IPR050153">
    <property type="entry name" value="Metal_Ion_Import_ABC"/>
</dbReference>
<evidence type="ECO:0000256" key="4">
    <source>
        <dbReference type="ARBA" id="ARBA00022840"/>
    </source>
</evidence>
<dbReference type="SMART" id="SM00382">
    <property type="entry name" value="AAA"/>
    <property type="match status" value="1"/>
</dbReference>
<evidence type="ECO:0000313" key="7">
    <source>
        <dbReference type="Proteomes" id="UP000199065"/>
    </source>
</evidence>